<dbReference type="EC" id="2.1.1.170" evidence="6"/>
<dbReference type="EMBL" id="CAMXCH010000003">
    <property type="protein sequence ID" value="CAI3948235.1"/>
    <property type="molecule type" value="Genomic_DNA"/>
</dbReference>
<evidence type="ECO:0000256" key="3">
    <source>
        <dbReference type="ARBA" id="ARBA00022603"/>
    </source>
</evidence>
<keyword evidence="3 6" id="KW-0489">Methyltransferase</keyword>
<keyword evidence="1 6" id="KW-0963">Cytoplasm</keyword>
<gene>
    <name evidence="6" type="primary">rsmG</name>
    <name evidence="7" type="ORF">R83534S58_LOCUS1550</name>
</gene>
<evidence type="ECO:0000313" key="7">
    <source>
        <dbReference type="EMBL" id="CAI3948235.1"/>
    </source>
</evidence>
<dbReference type="SUPFAM" id="SSF53335">
    <property type="entry name" value="S-adenosyl-L-methionine-dependent methyltransferases"/>
    <property type="match status" value="1"/>
</dbReference>
<dbReference type="PIRSF" id="PIRSF003078">
    <property type="entry name" value="GidB"/>
    <property type="match status" value="1"/>
</dbReference>
<dbReference type="PANTHER" id="PTHR31760:SF0">
    <property type="entry name" value="S-ADENOSYL-L-METHIONINE-DEPENDENT METHYLTRANSFERASES SUPERFAMILY PROTEIN"/>
    <property type="match status" value="1"/>
</dbReference>
<dbReference type="RefSeq" id="WP_051462019.1">
    <property type="nucleotide sequence ID" value="NZ_CAMXCH010000003.1"/>
</dbReference>
<accession>A0ABN8W9Y3</accession>
<keyword evidence="8" id="KW-1185">Reference proteome</keyword>
<evidence type="ECO:0000256" key="5">
    <source>
        <dbReference type="ARBA" id="ARBA00022691"/>
    </source>
</evidence>
<feature type="binding site" evidence="6">
    <location>
        <position position="73"/>
    </location>
    <ligand>
        <name>S-adenosyl-L-methionine</name>
        <dbReference type="ChEBI" id="CHEBI:59789"/>
    </ligand>
</feature>
<comment type="similarity">
    <text evidence="6">Belongs to the methyltransferase superfamily. RNA methyltransferase RsmG family.</text>
</comment>
<protein>
    <recommendedName>
        <fullName evidence="6">Ribosomal RNA small subunit methyltransferase G</fullName>
        <ecNumber evidence="6">2.1.1.170</ecNumber>
    </recommendedName>
    <alternativeName>
        <fullName evidence="6">16S rRNA 7-methylguanosine methyltransferase</fullName>
        <shortName evidence="6">16S rRNA m7G methyltransferase</shortName>
    </alternativeName>
</protein>
<evidence type="ECO:0000256" key="6">
    <source>
        <dbReference type="HAMAP-Rule" id="MF_00074"/>
    </source>
</evidence>
<comment type="catalytic activity">
    <reaction evidence="6">
        <text>guanosine(527) in 16S rRNA + S-adenosyl-L-methionine = N(7)-methylguanosine(527) in 16S rRNA + S-adenosyl-L-homocysteine</text>
        <dbReference type="Rhea" id="RHEA:42732"/>
        <dbReference type="Rhea" id="RHEA-COMP:10209"/>
        <dbReference type="Rhea" id="RHEA-COMP:10210"/>
        <dbReference type="ChEBI" id="CHEBI:57856"/>
        <dbReference type="ChEBI" id="CHEBI:59789"/>
        <dbReference type="ChEBI" id="CHEBI:74269"/>
        <dbReference type="ChEBI" id="CHEBI:74480"/>
        <dbReference type="EC" id="2.1.1.170"/>
    </reaction>
</comment>
<sequence length="204" mass="23112">MQPKNEDADLLKNVSRETKEKLELYVSLLQQWNTKINLVSKQTVDQVWDRHILDSLQLASFIEPSVGSIADFGTGGGFPGLVLAIVTGIPITLIESDIRKTVFLREVARQTQLNVNILCKRIEQVDIPPVDLITARALASLEILLSFSEYRVKRNGYCLFLKGRQVDDEIAEAQQNWEFDYLKIPSKTSSDGVIVKINQFRHIV</sequence>
<reference evidence="7" key="1">
    <citation type="submission" date="2022-10" db="EMBL/GenBank/DDBJ databases">
        <authorList>
            <person name="Botero Cardona J."/>
        </authorList>
    </citation>
    <scope>NUCLEOTIDE SEQUENCE</scope>
    <source>
        <strain evidence="7">R-83534</strain>
    </source>
</reference>
<dbReference type="Pfam" id="PF02527">
    <property type="entry name" value="GidB"/>
    <property type="match status" value="1"/>
</dbReference>
<comment type="function">
    <text evidence="6">Specifically methylates the N7 position of guanine in position 527 of 16S rRNA.</text>
</comment>
<dbReference type="InterPro" id="IPR003682">
    <property type="entry name" value="rRNA_ssu_MeTfrase_G"/>
</dbReference>
<evidence type="ECO:0000256" key="4">
    <source>
        <dbReference type="ARBA" id="ARBA00022679"/>
    </source>
</evidence>
<name>A0ABN8W9Y3_9PROT</name>
<keyword evidence="5 6" id="KW-0949">S-adenosyl-L-methionine</keyword>
<evidence type="ECO:0000256" key="1">
    <source>
        <dbReference type="ARBA" id="ARBA00022490"/>
    </source>
</evidence>
<evidence type="ECO:0000313" key="8">
    <source>
        <dbReference type="Proteomes" id="UP001154272"/>
    </source>
</evidence>
<organism evidence="7 8">
    <name type="scientific">Commensalibacter papalotli</name>
    <name type="common">ex Botero et al. 2024</name>
    <dbReference type="NCBI Taxonomy" id="2972766"/>
    <lineage>
        <taxon>Bacteria</taxon>
        <taxon>Pseudomonadati</taxon>
        <taxon>Pseudomonadota</taxon>
        <taxon>Alphaproteobacteria</taxon>
        <taxon>Acetobacterales</taxon>
        <taxon>Acetobacteraceae</taxon>
    </lineage>
</organism>
<comment type="caution">
    <text evidence="6">Lacks conserved residue(s) required for the propagation of feature annotation.</text>
</comment>
<comment type="caution">
    <text evidence="7">The sequence shown here is derived from an EMBL/GenBank/DDBJ whole genome shotgun (WGS) entry which is preliminary data.</text>
</comment>
<dbReference type="Gene3D" id="3.40.50.150">
    <property type="entry name" value="Vaccinia Virus protein VP39"/>
    <property type="match status" value="1"/>
</dbReference>
<keyword evidence="2 6" id="KW-0698">rRNA processing</keyword>
<feature type="binding site" evidence="6">
    <location>
        <position position="78"/>
    </location>
    <ligand>
        <name>S-adenosyl-L-methionine</name>
        <dbReference type="ChEBI" id="CHEBI:59789"/>
    </ligand>
</feature>
<feature type="binding site" evidence="6">
    <location>
        <begin position="122"/>
        <end position="123"/>
    </location>
    <ligand>
        <name>S-adenosyl-L-methionine</name>
        <dbReference type="ChEBI" id="CHEBI:59789"/>
    </ligand>
</feature>
<dbReference type="HAMAP" id="MF_00074">
    <property type="entry name" value="16SrRNA_methyltr_G"/>
    <property type="match status" value="1"/>
</dbReference>
<dbReference type="Proteomes" id="UP001154272">
    <property type="component" value="Unassembled WGS sequence"/>
</dbReference>
<dbReference type="NCBIfam" id="TIGR00138">
    <property type="entry name" value="rsmG_gidB"/>
    <property type="match status" value="1"/>
</dbReference>
<comment type="subcellular location">
    <subcellularLocation>
        <location evidence="6">Cytoplasm</location>
    </subcellularLocation>
</comment>
<dbReference type="PANTHER" id="PTHR31760">
    <property type="entry name" value="S-ADENOSYL-L-METHIONINE-DEPENDENT METHYLTRANSFERASES SUPERFAMILY PROTEIN"/>
    <property type="match status" value="1"/>
</dbReference>
<feature type="binding site" evidence="6">
    <location>
        <position position="136"/>
    </location>
    <ligand>
        <name>S-adenosyl-L-methionine</name>
        <dbReference type="ChEBI" id="CHEBI:59789"/>
    </ligand>
</feature>
<evidence type="ECO:0000256" key="2">
    <source>
        <dbReference type="ARBA" id="ARBA00022552"/>
    </source>
</evidence>
<dbReference type="InterPro" id="IPR029063">
    <property type="entry name" value="SAM-dependent_MTases_sf"/>
</dbReference>
<keyword evidence="4 6" id="KW-0808">Transferase</keyword>
<proteinExistence type="inferred from homology"/>